<dbReference type="AlphaFoldDB" id="X1RL92"/>
<accession>X1RL92</accession>
<proteinExistence type="predicted"/>
<feature type="non-terminal residue" evidence="1">
    <location>
        <position position="76"/>
    </location>
</feature>
<name>X1RL92_9ZZZZ</name>
<dbReference type="Gene3D" id="1.10.10.10">
    <property type="entry name" value="Winged helix-like DNA-binding domain superfamily/Winged helix DNA-binding domain"/>
    <property type="match status" value="1"/>
</dbReference>
<dbReference type="SUPFAM" id="SSF46785">
    <property type="entry name" value="Winged helix' DNA-binding domain"/>
    <property type="match status" value="1"/>
</dbReference>
<comment type="caution">
    <text evidence="1">The sequence shown here is derived from an EMBL/GenBank/DDBJ whole genome shotgun (WGS) entry which is preliminary data.</text>
</comment>
<evidence type="ECO:0008006" key="2">
    <source>
        <dbReference type="Google" id="ProtNLM"/>
    </source>
</evidence>
<dbReference type="InterPro" id="IPR036390">
    <property type="entry name" value="WH_DNA-bd_sf"/>
</dbReference>
<dbReference type="EMBL" id="BARW01005618">
    <property type="protein sequence ID" value="GAI81403.1"/>
    <property type="molecule type" value="Genomic_DNA"/>
</dbReference>
<dbReference type="InterPro" id="IPR036388">
    <property type="entry name" value="WH-like_DNA-bd_sf"/>
</dbReference>
<gene>
    <name evidence="1" type="ORF">S12H4_12093</name>
</gene>
<evidence type="ECO:0000313" key="1">
    <source>
        <dbReference type="EMBL" id="GAI81403.1"/>
    </source>
</evidence>
<reference evidence="1" key="1">
    <citation type="journal article" date="2014" name="Front. Microbiol.">
        <title>High frequency of phylogenetically diverse reductive dehalogenase-homologous genes in deep subseafloor sedimentary metagenomes.</title>
        <authorList>
            <person name="Kawai M."/>
            <person name="Futagami T."/>
            <person name="Toyoda A."/>
            <person name="Takaki Y."/>
            <person name="Nishi S."/>
            <person name="Hori S."/>
            <person name="Arai W."/>
            <person name="Tsubouchi T."/>
            <person name="Morono Y."/>
            <person name="Uchiyama I."/>
            <person name="Ito T."/>
            <person name="Fujiyama A."/>
            <person name="Inagaki F."/>
            <person name="Takami H."/>
        </authorList>
    </citation>
    <scope>NUCLEOTIDE SEQUENCE</scope>
    <source>
        <strain evidence="1">Expedition CK06-06</strain>
    </source>
</reference>
<protein>
    <recommendedName>
        <fullName evidence="2">HTH marR-type domain-containing protein</fullName>
    </recommendedName>
</protein>
<sequence>MSQKTFVPQIDVLRLIDNKEIVGAIDLVNYLDMTHAAAAKRLYRLHKAGHIEPLGIERGKWVLTNKGIKQLEYLRR</sequence>
<organism evidence="1">
    <name type="scientific">marine sediment metagenome</name>
    <dbReference type="NCBI Taxonomy" id="412755"/>
    <lineage>
        <taxon>unclassified sequences</taxon>
        <taxon>metagenomes</taxon>
        <taxon>ecological metagenomes</taxon>
    </lineage>
</organism>